<dbReference type="EMBL" id="JAWXYG010000002">
    <property type="protein sequence ID" value="KAK4282686.1"/>
    <property type="molecule type" value="Genomic_DNA"/>
</dbReference>
<keyword evidence="2 5" id="KW-0812">Transmembrane</keyword>
<keyword evidence="3 5" id="KW-1133">Transmembrane helix</keyword>
<evidence type="ECO:0000256" key="4">
    <source>
        <dbReference type="ARBA" id="ARBA00023136"/>
    </source>
</evidence>
<evidence type="ECO:0000256" key="5">
    <source>
        <dbReference type="SAM" id="Phobius"/>
    </source>
</evidence>
<dbReference type="GO" id="GO:0098542">
    <property type="term" value="P:defense response to other organism"/>
    <property type="evidence" value="ECO:0007669"/>
    <property type="project" value="InterPro"/>
</dbReference>
<evidence type="ECO:0000259" key="6">
    <source>
        <dbReference type="Pfam" id="PF03168"/>
    </source>
</evidence>
<sequence length="209" mass="23485">MAHKTPFSTALRCLIIVLMVMMLLIGVLAIIYQLVLFLLPRPPKLQVVSLNTSPIIFTPYFCNNQPSTLMSATWNLTFIAKNPNKKMQLHYTDVKVAVYYQRLLLSSQKLTFFKQSKKSEVEVQVSVANPVVLSNQSAAAMVKDGLEDLSINLIVRFEATVMVYADTFIIGRHDLSIDCDDVKVVFSPQNGTGSMLDPTRKCYSNNLIF</sequence>
<evidence type="ECO:0000256" key="2">
    <source>
        <dbReference type="ARBA" id="ARBA00022692"/>
    </source>
</evidence>
<evidence type="ECO:0000256" key="1">
    <source>
        <dbReference type="ARBA" id="ARBA00004167"/>
    </source>
</evidence>
<protein>
    <recommendedName>
        <fullName evidence="6">Late embryogenesis abundant protein LEA-2 subgroup domain-containing protein</fullName>
    </recommendedName>
</protein>
<name>A0AAE1N4M4_9FABA</name>
<comment type="caution">
    <text evidence="7">The sequence shown here is derived from an EMBL/GenBank/DDBJ whole genome shotgun (WGS) entry which is preliminary data.</text>
</comment>
<keyword evidence="4 5" id="KW-0472">Membrane</keyword>
<dbReference type="PANTHER" id="PTHR31234">
    <property type="entry name" value="LATE EMBRYOGENESIS ABUNDANT (LEA) HYDROXYPROLINE-RICH GLYCOPROTEIN FAMILY"/>
    <property type="match status" value="1"/>
</dbReference>
<dbReference type="PANTHER" id="PTHR31234:SF2">
    <property type="entry name" value="OS05G0199100 PROTEIN"/>
    <property type="match status" value="1"/>
</dbReference>
<dbReference type="Pfam" id="PF03168">
    <property type="entry name" value="LEA_2"/>
    <property type="match status" value="1"/>
</dbReference>
<evidence type="ECO:0000313" key="8">
    <source>
        <dbReference type="Proteomes" id="UP001293593"/>
    </source>
</evidence>
<proteinExistence type="predicted"/>
<dbReference type="InterPro" id="IPR004864">
    <property type="entry name" value="LEA_2"/>
</dbReference>
<dbReference type="InterPro" id="IPR044839">
    <property type="entry name" value="NDR1-like"/>
</dbReference>
<feature type="domain" description="Late embryogenesis abundant protein LEA-2 subgroup" evidence="6">
    <location>
        <begin position="80"/>
        <end position="180"/>
    </location>
</feature>
<evidence type="ECO:0000256" key="3">
    <source>
        <dbReference type="ARBA" id="ARBA00022989"/>
    </source>
</evidence>
<evidence type="ECO:0000313" key="7">
    <source>
        <dbReference type="EMBL" id="KAK4282686.1"/>
    </source>
</evidence>
<accession>A0AAE1N4M4</accession>
<feature type="transmembrane region" description="Helical" evidence="5">
    <location>
        <begin position="14"/>
        <end position="39"/>
    </location>
</feature>
<gene>
    <name evidence="7" type="ORF">QN277_014032</name>
</gene>
<dbReference type="Proteomes" id="UP001293593">
    <property type="component" value="Unassembled WGS sequence"/>
</dbReference>
<dbReference type="GO" id="GO:0005886">
    <property type="term" value="C:plasma membrane"/>
    <property type="evidence" value="ECO:0007669"/>
    <property type="project" value="TreeGrafter"/>
</dbReference>
<comment type="subcellular location">
    <subcellularLocation>
        <location evidence="1">Membrane</location>
        <topology evidence="1">Single-pass membrane protein</topology>
    </subcellularLocation>
</comment>
<dbReference type="AlphaFoldDB" id="A0AAE1N4M4"/>
<organism evidence="7 8">
    <name type="scientific">Acacia crassicarpa</name>
    <name type="common">northern wattle</name>
    <dbReference type="NCBI Taxonomy" id="499986"/>
    <lineage>
        <taxon>Eukaryota</taxon>
        <taxon>Viridiplantae</taxon>
        <taxon>Streptophyta</taxon>
        <taxon>Embryophyta</taxon>
        <taxon>Tracheophyta</taxon>
        <taxon>Spermatophyta</taxon>
        <taxon>Magnoliopsida</taxon>
        <taxon>eudicotyledons</taxon>
        <taxon>Gunneridae</taxon>
        <taxon>Pentapetalae</taxon>
        <taxon>rosids</taxon>
        <taxon>fabids</taxon>
        <taxon>Fabales</taxon>
        <taxon>Fabaceae</taxon>
        <taxon>Caesalpinioideae</taxon>
        <taxon>mimosoid clade</taxon>
        <taxon>Acacieae</taxon>
        <taxon>Acacia</taxon>
    </lineage>
</organism>
<keyword evidence="8" id="KW-1185">Reference proteome</keyword>
<reference evidence="7" key="1">
    <citation type="submission" date="2023-10" db="EMBL/GenBank/DDBJ databases">
        <title>Chromosome-level genome of the transformable northern wattle, Acacia crassicarpa.</title>
        <authorList>
            <person name="Massaro I."/>
            <person name="Sinha N.R."/>
            <person name="Poethig S."/>
            <person name="Leichty A.R."/>
        </authorList>
    </citation>
    <scope>NUCLEOTIDE SEQUENCE</scope>
    <source>
        <strain evidence="7">Acra3RX</strain>
        <tissue evidence="7">Leaf</tissue>
    </source>
</reference>